<organism evidence="1">
    <name type="scientific">Siphoviridae sp. ctnN38</name>
    <dbReference type="NCBI Taxonomy" id="2826455"/>
    <lineage>
        <taxon>Viruses</taxon>
        <taxon>Duplodnaviria</taxon>
        <taxon>Heunggongvirae</taxon>
        <taxon>Uroviricota</taxon>
        <taxon>Caudoviricetes</taxon>
    </lineage>
</organism>
<dbReference type="EMBL" id="BK015077">
    <property type="protein sequence ID" value="DAD90106.1"/>
    <property type="molecule type" value="Genomic_DNA"/>
</dbReference>
<evidence type="ECO:0000313" key="1">
    <source>
        <dbReference type="EMBL" id="DAD90106.1"/>
    </source>
</evidence>
<name>A0A8S5N764_9CAUD</name>
<proteinExistence type="predicted"/>
<accession>A0A8S5N764</accession>
<sequence>MRYEPMKIKIHNDVWKVKLVDANAKKMNPDPNSYNFGLTEYKELLISIMDGRSESVTRSTLIHELVHAFMFSYGHTVEGEEAMCDFFGVHGDEIIDLTNQIIERWGDRCLQSKK</sequence>
<reference evidence="1" key="1">
    <citation type="journal article" date="2021" name="Proc. Natl. Acad. Sci. U.S.A.">
        <title>A Catalog of Tens of Thousands of Viruses from Human Metagenomes Reveals Hidden Associations with Chronic Diseases.</title>
        <authorList>
            <person name="Tisza M.J."/>
            <person name="Buck C.B."/>
        </authorList>
    </citation>
    <scope>NUCLEOTIDE SEQUENCE</scope>
    <source>
        <strain evidence="1">CtnN38</strain>
    </source>
</reference>
<protein>
    <submittedName>
        <fullName evidence="1">SprT-like family protein</fullName>
    </submittedName>
</protein>